<dbReference type="InterPro" id="IPR036249">
    <property type="entry name" value="Thioredoxin-like_sf"/>
</dbReference>
<dbReference type="CDD" id="cd01767">
    <property type="entry name" value="UBX"/>
    <property type="match status" value="1"/>
</dbReference>
<dbReference type="PANTHER" id="PTHR23322:SF1">
    <property type="entry name" value="FAS-ASSOCIATED FACTOR 2"/>
    <property type="match status" value="1"/>
</dbReference>
<dbReference type="EMBL" id="ML996574">
    <property type="protein sequence ID" value="KAF2756820.1"/>
    <property type="molecule type" value="Genomic_DNA"/>
</dbReference>
<evidence type="ECO:0000256" key="1">
    <source>
        <dbReference type="ARBA" id="ARBA00023054"/>
    </source>
</evidence>
<accession>A0A6A6W4I2</accession>
<dbReference type="AlphaFoldDB" id="A0A6A6W4I2"/>
<evidence type="ECO:0000256" key="2">
    <source>
        <dbReference type="SAM" id="MobiDB-lite"/>
    </source>
</evidence>
<evidence type="ECO:0000259" key="3">
    <source>
        <dbReference type="PROSITE" id="PS50033"/>
    </source>
</evidence>
<dbReference type="Gene3D" id="3.10.20.90">
    <property type="entry name" value="Phosphatidylinositol 3-kinase Catalytic Subunit, Chain A, domain 1"/>
    <property type="match status" value="1"/>
</dbReference>
<reference evidence="4" key="1">
    <citation type="journal article" date="2020" name="Stud. Mycol.">
        <title>101 Dothideomycetes genomes: a test case for predicting lifestyles and emergence of pathogens.</title>
        <authorList>
            <person name="Haridas S."/>
            <person name="Albert R."/>
            <person name="Binder M."/>
            <person name="Bloem J."/>
            <person name="Labutti K."/>
            <person name="Salamov A."/>
            <person name="Andreopoulos B."/>
            <person name="Baker S."/>
            <person name="Barry K."/>
            <person name="Bills G."/>
            <person name="Bluhm B."/>
            <person name="Cannon C."/>
            <person name="Castanera R."/>
            <person name="Culley D."/>
            <person name="Daum C."/>
            <person name="Ezra D."/>
            <person name="Gonzalez J."/>
            <person name="Henrissat B."/>
            <person name="Kuo A."/>
            <person name="Liang C."/>
            <person name="Lipzen A."/>
            <person name="Lutzoni F."/>
            <person name="Magnuson J."/>
            <person name="Mondo S."/>
            <person name="Nolan M."/>
            <person name="Ohm R."/>
            <person name="Pangilinan J."/>
            <person name="Park H.-J."/>
            <person name="Ramirez L."/>
            <person name="Alfaro M."/>
            <person name="Sun H."/>
            <person name="Tritt A."/>
            <person name="Yoshinaga Y."/>
            <person name="Zwiers L.-H."/>
            <person name="Turgeon B."/>
            <person name="Goodwin S."/>
            <person name="Spatafora J."/>
            <person name="Crous P."/>
            <person name="Grigoriev I."/>
        </authorList>
    </citation>
    <scope>NUCLEOTIDE SEQUENCE</scope>
    <source>
        <strain evidence="4">CBS 121739</strain>
    </source>
</reference>
<dbReference type="SMART" id="SM00594">
    <property type="entry name" value="UAS"/>
    <property type="match status" value="1"/>
</dbReference>
<sequence>MAEAAVNLDSLSPAQQEALQQYTAVTDQDVQAAIDVLQRCQWNVQIAITRFFDGEPADPIATATPAVPPPHNSRRQGVLLDDIPVRRSGSRSRGLEPAPRVVPQPESQINYQAPLLVYILLFPLNLATGVLGRLGRAIGYIFPFLPRLWTTIFARNTARGSRSNTSGRRALNPRDTAARNIREFEEEYGPHSLPIFENGYAQAYDLAKRDLKFLLVVLFSPEHDDTSSFIRDTLLAPPVADYIRDPTNNIILWLGNVLDSEAYQVASELRVTKLPVATLMVHTPSVSSTAFTVIARIAGPMPPATFGAKLRSAVSQNIEPLERVRASRAEQSATRSLREQQNTAYERSLAQDRERARKKREEEENRKREEEEAAEREAQQQRYEEDLAQWRMWRAQRLKPEPSADVKDAVRINIRMPSGERVMRKFEADAQLEELYAFVECYDVITTGVNESEKIEQPQGFSFEYGFLLVSPMPREEYKLVDGGTLKERIGRSGTLIVETIGGVDSEEEEDEDDEEE</sequence>
<dbReference type="GO" id="GO:0043130">
    <property type="term" value="F:ubiquitin binding"/>
    <property type="evidence" value="ECO:0007669"/>
    <property type="project" value="TreeGrafter"/>
</dbReference>
<dbReference type="GO" id="GO:0036503">
    <property type="term" value="P:ERAD pathway"/>
    <property type="evidence" value="ECO:0007669"/>
    <property type="project" value="TreeGrafter"/>
</dbReference>
<keyword evidence="5" id="KW-1185">Reference proteome</keyword>
<dbReference type="InterPro" id="IPR029071">
    <property type="entry name" value="Ubiquitin-like_domsf"/>
</dbReference>
<protein>
    <recommendedName>
        <fullName evidence="3">UBX domain-containing protein</fullName>
    </recommendedName>
</protein>
<dbReference type="Gene3D" id="3.40.30.10">
    <property type="entry name" value="Glutaredoxin"/>
    <property type="match status" value="1"/>
</dbReference>
<feature type="compositionally biased region" description="Basic and acidic residues" evidence="2">
    <location>
        <begin position="349"/>
        <end position="382"/>
    </location>
</feature>
<dbReference type="PANTHER" id="PTHR23322">
    <property type="entry name" value="FAS-ASSOCIATED PROTEIN"/>
    <property type="match status" value="1"/>
</dbReference>
<dbReference type="InterPro" id="IPR050730">
    <property type="entry name" value="UBX_domain-protein"/>
</dbReference>
<feature type="compositionally biased region" description="Polar residues" evidence="2">
    <location>
        <begin position="329"/>
        <end position="345"/>
    </location>
</feature>
<evidence type="ECO:0000313" key="4">
    <source>
        <dbReference type="EMBL" id="KAF2756820.1"/>
    </source>
</evidence>
<proteinExistence type="predicted"/>
<dbReference type="SUPFAM" id="SSF54236">
    <property type="entry name" value="Ubiquitin-like"/>
    <property type="match status" value="1"/>
</dbReference>
<organism evidence="4 5">
    <name type="scientific">Pseudovirgaria hyperparasitica</name>
    <dbReference type="NCBI Taxonomy" id="470096"/>
    <lineage>
        <taxon>Eukaryota</taxon>
        <taxon>Fungi</taxon>
        <taxon>Dikarya</taxon>
        <taxon>Ascomycota</taxon>
        <taxon>Pezizomycotina</taxon>
        <taxon>Dothideomycetes</taxon>
        <taxon>Dothideomycetes incertae sedis</taxon>
        <taxon>Acrospermales</taxon>
        <taxon>Acrospermaceae</taxon>
        <taxon>Pseudovirgaria</taxon>
    </lineage>
</organism>
<dbReference type="SUPFAM" id="SSF52833">
    <property type="entry name" value="Thioredoxin-like"/>
    <property type="match status" value="1"/>
</dbReference>
<dbReference type="RefSeq" id="XP_033599271.1">
    <property type="nucleotide sequence ID" value="XM_033744170.1"/>
</dbReference>
<dbReference type="InterPro" id="IPR006577">
    <property type="entry name" value="UAS"/>
</dbReference>
<feature type="domain" description="UBX" evidence="3">
    <location>
        <begin position="405"/>
        <end position="482"/>
    </location>
</feature>
<dbReference type="InterPro" id="IPR001012">
    <property type="entry name" value="UBX_dom"/>
</dbReference>
<dbReference type="SUPFAM" id="SSF46934">
    <property type="entry name" value="UBA-like"/>
    <property type="match status" value="1"/>
</dbReference>
<name>A0A6A6W4I2_9PEZI</name>
<evidence type="ECO:0000313" key="5">
    <source>
        <dbReference type="Proteomes" id="UP000799437"/>
    </source>
</evidence>
<keyword evidence="1" id="KW-0175">Coiled coil</keyword>
<feature type="region of interest" description="Disordered" evidence="2">
    <location>
        <begin position="59"/>
        <end position="82"/>
    </location>
</feature>
<dbReference type="OrthoDB" id="1026733at2759"/>
<dbReference type="PROSITE" id="PS50033">
    <property type="entry name" value="UBX"/>
    <property type="match status" value="1"/>
</dbReference>
<feature type="region of interest" description="Disordered" evidence="2">
    <location>
        <begin position="325"/>
        <end position="382"/>
    </location>
</feature>
<dbReference type="SMART" id="SM00166">
    <property type="entry name" value="UBX"/>
    <property type="match status" value="1"/>
</dbReference>
<dbReference type="Gene3D" id="1.10.8.10">
    <property type="entry name" value="DNA helicase RuvA subunit, C-terminal domain"/>
    <property type="match status" value="1"/>
</dbReference>
<dbReference type="GO" id="GO:0005783">
    <property type="term" value="C:endoplasmic reticulum"/>
    <property type="evidence" value="ECO:0007669"/>
    <property type="project" value="TreeGrafter"/>
</dbReference>
<dbReference type="InterPro" id="IPR009060">
    <property type="entry name" value="UBA-like_sf"/>
</dbReference>
<dbReference type="Proteomes" id="UP000799437">
    <property type="component" value="Unassembled WGS sequence"/>
</dbReference>
<dbReference type="Pfam" id="PF14555">
    <property type="entry name" value="UBA_4"/>
    <property type="match status" value="1"/>
</dbReference>
<gene>
    <name evidence="4" type="ORF">EJ05DRAFT_477055</name>
</gene>
<dbReference type="Pfam" id="PF00789">
    <property type="entry name" value="UBX"/>
    <property type="match status" value="1"/>
</dbReference>
<dbReference type="GeneID" id="54485224"/>